<dbReference type="InterPro" id="IPR036615">
    <property type="entry name" value="Mur_ligase_C_dom_sf"/>
</dbReference>
<dbReference type="GO" id="GO:0071555">
    <property type="term" value="P:cell wall organization"/>
    <property type="evidence" value="ECO:0007669"/>
    <property type="project" value="UniProtKB-KW"/>
</dbReference>
<comment type="pathway">
    <text evidence="7 8">Cell wall biogenesis; peptidoglycan biosynthesis.</text>
</comment>
<keyword evidence="5 7" id="KW-0131">Cell cycle</keyword>
<dbReference type="GO" id="GO:0051301">
    <property type="term" value="P:cell division"/>
    <property type="evidence" value="ECO:0007669"/>
    <property type="project" value="UniProtKB-KW"/>
</dbReference>
<dbReference type="GO" id="GO:0005737">
    <property type="term" value="C:cytoplasm"/>
    <property type="evidence" value="ECO:0007669"/>
    <property type="project" value="UniProtKB-SubCell"/>
</dbReference>
<dbReference type="Pfam" id="PF02875">
    <property type="entry name" value="Mur_ligase_C"/>
    <property type="match status" value="1"/>
</dbReference>
<dbReference type="Gene3D" id="3.40.1390.10">
    <property type="entry name" value="MurE/MurF, N-terminal domain"/>
    <property type="match status" value="1"/>
</dbReference>
<dbReference type="EMBL" id="CAADFF010000191">
    <property type="protein sequence ID" value="VFK00522.1"/>
    <property type="molecule type" value="Genomic_DNA"/>
</dbReference>
<dbReference type="GO" id="GO:0000287">
    <property type="term" value="F:magnesium ion binding"/>
    <property type="evidence" value="ECO:0007669"/>
    <property type="project" value="UniProtKB-UniRule"/>
</dbReference>
<feature type="modified residue" description="N6-carboxylysine" evidence="7">
    <location>
        <position position="220"/>
    </location>
</feature>
<keyword evidence="6 7" id="KW-0961">Cell wall biogenesis/degradation</keyword>
<keyword evidence="7 12" id="KW-0436">Ligase</keyword>
<feature type="binding site" evidence="7">
    <location>
        <position position="464"/>
    </location>
    <ligand>
        <name>meso-2,6-diaminopimelate</name>
        <dbReference type="ChEBI" id="CHEBI:57791"/>
    </ligand>
</feature>
<dbReference type="InterPro" id="IPR036565">
    <property type="entry name" value="Mur-like_cat_sf"/>
</dbReference>
<dbReference type="InterPro" id="IPR005761">
    <property type="entry name" value="UDP-N-AcMur-Glu-dNH2Pim_ligase"/>
</dbReference>
<dbReference type="Gene3D" id="3.90.190.20">
    <property type="entry name" value="Mur ligase, C-terminal domain"/>
    <property type="match status" value="1"/>
</dbReference>
<feature type="binding site" evidence="7">
    <location>
        <begin position="153"/>
        <end position="154"/>
    </location>
    <ligand>
        <name>UDP-N-acetyl-alpha-D-muramoyl-L-alanyl-D-glutamate</name>
        <dbReference type="ChEBI" id="CHEBI:83900"/>
    </ligand>
</feature>
<dbReference type="NCBIfam" id="NF001126">
    <property type="entry name" value="PRK00139.1-4"/>
    <property type="match status" value="1"/>
</dbReference>
<reference evidence="12" key="1">
    <citation type="submission" date="2019-02" db="EMBL/GenBank/DDBJ databases">
        <authorList>
            <person name="Gruber-Vodicka R. H."/>
            <person name="Seah K. B. B."/>
        </authorList>
    </citation>
    <scope>NUCLEOTIDE SEQUENCE</scope>
    <source>
        <strain evidence="12">BECK_M7</strain>
    </source>
</reference>
<comment type="PTM">
    <text evidence="7">Carboxylation is probably crucial for Mg(2+) binding and, consequently, for the gamma-phosphate positioning of ATP.</text>
</comment>
<comment type="catalytic activity">
    <reaction evidence="7">
        <text>UDP-N-acetyl-alpha-D-muramoyl-L-alanyl-D-glutamate + meso-2,6-diaminopimelate + ATP = UDP-N-acetyl-alpha-D-muramoyl-L-alanyl-gamma-D-glutamyl-meso-2,6-diaminopimelate + ADP + phosphate + H(+)</text>
        <dbReference type="Rhea" id="RHEA:23676"/>
        <dbReference type="ChEBI" id="CHEBI:15378"/>
        <dbReference type="ChEBI" id="CHEBI:30616"/>
        <dbReference type="ChEBI" id="CHEBI:43474"/>
        <dbReference type="ChEBI" id="CHEBI:57791"/>
        <dbReference type="ChEBI" id="CHEBI:83900"/>
        <dbReference type="ChEBI" id="CHEBI:83905"/>
        <dbReference type="ChEBI" id="CHEBI:456216"/>
        <dbReference type="EC" id="6.3.2.13"/>
    </reaction>
</comment>
<feature type="binding site" evidence="7">
    <location>
        <position position="180"/>
    </location>
    <ligand>
        <name>UDP-N-acetyl-alpha-D-muramoyl-L-alanyl-D-glutamate</name>
        <dbReference type="ChEBI" id="CHEBI:83900"/>
    </ligand>
</feature>
<comment type="subcellular location">
    <subcellularLocation>
        <location evidence="7 8">Cytoplasm</location>
    </subcellularLocation>
</comment>
<feature type="domain" description="Mur ligase central" evidence="11">
    <location>
        <begin position="109"/>
        <end position="304"/>
    </location>
</feature>
<dbReference type="PANTHER" id="PTHR23135">
    <property type="entry name" value="MUR LIGASE FAMILY MEMBER"/>
    <property type="match status" value="1"/>
</dbReference>
<feature type="binding site" evidence="7">
    <location>
        <position position="188"/>
    </location>
    <ligand>
        <name>UDP-N-acetyl-alpha-D-muramoyl-L-alanyl-D-glutamate</name>
        <dbReference type="ChEBI" id="CHEBI:83900"/>
    </ligand>
</feature>
<dbReference type="GO" id="GO:0009252">
    <property type="term" value="P:peptidoglycan biosynthetic process"/>
    <property type="evidence" value="ECO:0007669"/>
    <property type="project" value="UniProtKB-UniRule"/>
</dbReference>
<dbReference type="GO" id="GO:0005524">
    <property type="term" value="F:ATP binding"/>
    <property type="evidence" value="ECO:0007669"/>
    <property type="project" value="UniProtKB-UniRule"/>
</dbReference>
<keyword evidence="7" id="KW-0547">Nucleotide-binding</keyword>
<organism evidence="12">
    <name type="scientific">Candidatus Kentrum sp. LFY</name>
    <dbReference type="NCBI Taxonomy" id="2126342"/>
    <lineage>
        <taxon>Bacteria</taxon>
        <taxon>Pseudomonadati</taxon>
        <taxon>Pseudomonadota</taxon>
        <taxon>Gammaproteobacteria</taxon>
        <taxon>Candidatus Kentrum</taxon>
    </lineage>
</organism>
<evidence type="ECO:0000256" key="6">
    <source>
        <dbReference type="ARBA" id="ARBA00023316"/>
    </source>
</evidence>
<keyword evidence="4 7" id="KW-0573">Peptidoglycan synthesis</keyword>
<evidence type="ECO:0000259" key="11">
    <source>
        <dbReference type="Pfam" id="PF08245"/>
    </source>
</evidence>
<sequence length="496" mass="55145">MVRLHHLLENIEIITQQGNDDIAVNEIRCDSRRVRQGDVFFALQGTRADGRRFIAQAMEKGARAVVCQHPFTAPRDIALFTVKDPNAALGIAASNLHASPSRSLELVGVTGTNGKTTIATSLFRLFKRQGYKVGLLSTVQNQIDDEVIPSTHTTPDALQINQLMRRMVDTGCRYCFMEVSSHALAQRRIAGLRFAGGIFSNLTQDHLDYHETFDRYRQAKKSFFDALPSDAFALVNGDDSNSRFMLRDCRSRKFHYGTRTPADFHCRILENRLHGMLLDMNGTEVRTRLTGGFNAANLVAVYGAAILLGQPGDSVLTAIGELGNVAGRFECIQKSWGITAIIDYAHTPDALENVLETIQRIRGRDRATEKQRIITVVGAGGDRDRTKRPLMGRIVARYSDKVILTSDNPRSEDPARIIDDIQHGIEGSDRQDTLRIPDRKQAIETALSLADPGDIVLVAGKGHETYQESNGIKTPFDDKEVVLAFDPDSHRIPWKP</sequence>
<dbReference type="EC" id="6.3.2.13" evidence="7"/>
<dbReference type="SUPFAM" id="SSF53244">
    <property type="entry name" value="MurD-like peptide ligases, peptide-binding domain"/>
    <property type="match status" value="1"/>
</dbReference>
<name>A0A450V6T7_9GAMM</name>
<keyword evidence="3 7" id="KW-0133">Cell shape</keyword>
<evidence type="ECO:0000256" key="4">
    <source>
        <dbReference type="ARBA" id="ARBA00022984"/>
    </source>
</evidence>
<evidence type="ECO:0000256" key="2">
    <source>
        <dbReference type="ARBA" id="ARBA00022618"/>
    </source>
</evidence>
<dbReference type="SUPFAM" id="SSF63418">
    <property type="entry name" value="MurE/MurF N-terminal domain"/>
    <property type="match status" value="1"/>
</dbReference>
<accession>A0A450V6T7</accession>
<keyword evidence="7" id="KW-0460">Magnesium</keyword>
<dbReference type="GO" id="GO:0008765">
    <property type="term" value="F:UDP-N-acetylmuramoylalanyl-D-glutamate-2,6-diaminopimelate ligase activity"/>
    <property type="evidence" value="ECO:0007669"/>
    <property type="project" value="UniProtKB-UniRule"/>
</dbReference>
<evidence type="ECO:0000259" key="10">
    <source>
        <dbReference type="Pfam" id="PF02875"/>
    </source>
</evidence>
<comment type="cofactor">
    <cofactor evidence="7">
        <name>Mg(2+)</name>
        <dbReference type="ChEBI" id="CHEBI:18420"/>
    </cofactor>
</comment>
<dbReference type="GO" id="GO:0008360">
    <property type="term" value="P:regulation of cell shape"/>
    <property type="evidence" value="ECO:0007669"/>
    <property type="project" value="UniProtKB-KW"/>
</dbReference>
<dbReference type="Pfam" id="PF01225">
    <property type="entry name" value="Mur_ligase"/>
    <property type="match status" value="1"/>
</dbReference>
<dbReference type="Gene3D" id="3.40.1190.10">
    <property type="entry name" value="Mur-like, catalytic domain"/>
    <property type="match status" value="1"/>
</dbReference>
<keyword evidence="2 7" id="KW-0132">Cell division</keyword>
<feature type="domain" description="Mur ligase C-terminal" evidence="10">
    <location>
        <begin position="327"/>
        <end position="462"/>
    </location>
</feature>
<feature type="binding site" evidence="7">
    <location>
        <position position="186"/>
    </location>
    <ligand>
        <name>UDP-N-acetyl-alpha-D-muramoyl-L-alanyl-D-glutamate</name>
        <dbReference type="ChEBI" id="CHEBI:83900"/>
    </ligand>
</feature>
<evidence type="ECO:0000256" key="8">
    <source>
        <dbReference type="RuleBase" id="RU004135"/>
    </source>
</evidence>
<dbReference type="InterPro" id="IPR035911">
    <property type="entry name" value="MurE/MurF_N"/>
</dbReference>
<protein>
    <recommendedName>
        <fullName evidence="7">UDP-N-acetylmuramoyl-L-alanyl-D-glutamate--2,6-diaminopimelate ligase</fullName>
        <ecNumber evidence="7">6.3.2.13</ecNumber>
    </recommendedName>
    <alternativeName>
        <fullName evidence="7">Meso-A2pm-adding enzyme</fullName>
    </alternativeName>
    <alternativeName>
        <fullName evidence="7">Meso-diaminopimelate-adding enzyme</fullName>
    </alternativeName>
    <alternativeName>
        <fullName evidence="7">UDP-MurNAc-L-Ala-D-Glu:meso-diaminopimelate ligase</fullName>
    </alternativeName>
    <alternativeName>
        <fullName evidence="7">UDP-MurNAc-tripeptide synthetase</fullName>
    </alternativeName>
    <alternativeName>
        <fullName evidence="7">UDP-N-acetylmuramyl-tripeptide synthetase</fullName>
    </alternativeName>
</protein>
<comment type="similarity">
    <text evidence="1 7">Belongs to the MurCDEF family. MurE subfamily.</text>
</comment>
<feature type="binding site" evidence="7">
    <location>
        <position position="383"/>
    </location>
    <ligand>
        <name>meso-2,6-diaminopimelate</name>
        <dbReference type="ChEBI" id="CHEBI:57791"/>
    </ligand>
</feature>
<evidence type="ECO:0000259" key="9">
    <source>
        <dbReference type="Pfam" id="PF01225"/>
    </source>
</evidence>
<evidence type="ECO:0000256" key="5">
    <source>
        <dbReference type="ARBA" id="ARBA00023306"/>
    </source>
</evidence>
<feature type="binding site" evidence="7">
    <location>
        <begin position="111"/>
        <end position="117"/>
    </location>
    <ligand>
        <name>ATP</name>
        <dbReference type="ChEBI" id="CHEBI:30616"/>
    </ligand>
</feature>
<dbReference type="Pfam" id="PF08245">
    <property type="entry name" value="Mur_ligase_M"/>
    <property type="match status" value="1"/>
</dbReference>
<dbReference type="PANTHER" id="PTHR23135:SF4">
    <property type="entry name" value="UDP-N-ACETYLMURAMOYL-L-ALANYL-D-GLUTAMATE--2,6-DIAMINOPIMELATE LIGASE MURE HOMOLOG, CHLOROPLASTIC"/>
    <property type="match status" value="1"/>
</dbReference>
<feature type="domain" description="Mur ligase N-terminal catalytic" evidence="9">
    <location>
        <begin position="25"/>
        <end position="71"/>
    </location>
</feature>
<evidence type="ECO:0000256" key="1">
    <source>
        <dbReference type="ARBA" id="ARBA00005898"/>
    </source>
</evidence>
<dbReference type="SUPFAM" id="SSF53623">
    <property type="entry name" value="MurD-like peptide ligases, catalytic domain"/>
    <property type="match status" value="1"/>
</dbReference>
<feature type="binding site" evidence="7">
    <location>
        <begin position="407"/>
        <end position="410"/>
    </location>
    <ligand>
        <name>meso-2,6-diaminopimelate</name>
        <dbReference type="ChEBI" id="CHEBI:57791"/>
    </ligand>
</feature>
<keyword evidence="7" id="KW-0067">ATP-binding</keyword>
<dbReference type="InterPro" id="IPR013221">
    <property type="entry name" value="Mur_ligase_cen"/>
</dbReference>
<gene>
    <name evidence="7" type="primary">murE</name>
    <name evidence="12" type="ORF">BECKLFY1418B_GA0070995_11911</name>
</gene>
<proteinExistence type="inferred from homology"/>
<dbReference type="UniPathway" id="UPA00219"/>
<feature type="short sequence motif" description="Meso-diaminopimelate recognition motif" evidence="7">
    <location>
        <begin position="407"/>
        <end position="410"/>
    </location>
</feature>
<dbReference type="InterPro" id="IPR000713">
    <property type="entry name" value="Mur_ligase_N"/>
</dbReference>
<evidence type="ECO:0000313" key="12">
    <source>
        <dbReference type="EMBL" id="VFK00522.1"/>
    </source>
</evidence>
<dbReference type="HAMAP" id="MF_00208">
    <property type="entry name" value="MurE"/>
    <property type="match status" value="1"/>
</dbReference>
<feature type="binding site" evidence="7">
    <location>
        <position position="460"/>
    </location>
    <ligand>
        <name>meso-2,6-diaminopimelate</name>
        <dbReference type="ChEBI" id="CHEBI:57791"/>
    </ligand>
</feature>
<evidence type="ECO:0000256" key="7">
    <source>
        <dbReference type="HAMAP-Rule" id="MF_00208"/>
    </source>
</evidence>
<feature type="binding site" evidence="7">
    <location>
        <position position="31"/>
    </location>
    <ligand>
        <name>UDP-N-acetyl-alpha-D-muramoyl-L-alanyl-D-glutamate</name>
        <dbReference type="ChEBI" id="CHEBI:83900"/>
    </ligand>
</feature>
<comment type="caution">
    <text evidence="7">Lacks conserved residue(s) required for the propagation of feature annotation.</text>
</comment>
<dbReference type="AlphaFoldDB" id="A0A450V6T7"/>
<evidence type="ECO:0000256" key="3">
    <source>
        <dbReference type="ARBA" id="ARBA00022960"/>
    </source>
</evidence>
<comment type="function">
    <text evidence="7">Catalyzes the addition of meso-diaminopimelic acid to the nucleotide precursor UDP-N-acetylmuramoyl-L-alanyl-D-glutamate (UMAG) in the biosynthesis of bacterial cell-wall peptidoglycan.</text>
</comment>
<dbReference type="NCBIfam" id="TIGR01085">
    <property type="entry name" value="murE"/>
    <property type="match status" value="1"/>
</dbReference>
<keyword evidence="7" id="KW-0963">Cytoplasm</keyword>
<dbReference type="InterPro" id="IPR004101">
    <property type="entry name" value="Mur_ligase_C"/>
</dbReference>